<comment type="subcellular location">
    <subcellularLocation>
        <location evidence="1">Membrane</location>
        <topology evidence="1">Multi-pass membrane protein</topology>
    </subcellularLocation>
</comment>
<feature type="transmembrane region" description="Helical" evidence="6">
    <location>
        <begin position="290"/>
        <end position="309"/>
    </location>
</feature>
<evidence type="ECO:0000256" key="1">
    <source>
        <dbReference type="ARBA" id="ARBA00004141"/>
    </source>
</evidence>
<evidence type="ECO:0000256" key="2">
    <source>
        <dbReference type="ARBA" id="ARBA00022692"/>
    </source>
</evidence>
<evidence type="ECO:0000256" key="5">
    <source>
        <dbReference type="SAM" id="MobiDB-lite"/>
    </source>
</evidence>
<dbReference type="GO" id="GO:0008521">
    <property type="term" value="F:acetyl-CoA transmembrane transporter activity"/>
    <property type="evidence" value="ECO:0007669"/>
    <property type="project" value="InterPro"/>
</dbReference>
<evidence type="ECO:0000313" key="7">
    <source>
        <dbReference type="EMBL" id="KAK6353311.1"/>
    </source>
</evidence>
<dbReference type="AlphaFoldDB" id="A0AAV9V6V2"/>
<dbReference type="PANTHER" id="PTHR12778:SF9">
    <property type="entry name" value="ACETYL-COENZYME A TRANSPORTER 1"/>
    <property type="match status" value="1"/>
</dbReference>
<evidence type="ECO:0000313" key="8">
    <source>
        <dbReference type="Proteomes" id="UP001375240"/>
    </source>
</evidence>
<proteinExistence type="predicted"/>
<dbReference type="Proteomes" id="UP001375240">
    <property type="component" value="Unassembled WGS sequence"/>
</dbReference>
<dbReference type="InterPro" id="IPR004752">
    <property type="entry name" value="AmpG_permease/AT-1"/>
</dbReference>
<feature type="transmembrane region" description="Helical" evidence="6">
    <location>
        <begin position="377"/>
        <end position="394"/>
    </location>
</feature>
<reference evidence="7 8" key="1">
    <citation type="submission" date="2019-10" db="EMBL/GenBank/DDBJ databases">
        <authorList>
            <person name="Palmer J.M."/>
        </authorList>
    </citation>
    <scope>NUCLEOTIDE SEQUENCE [LARGE SCALE GENOMIC DNA]</scope>
    <source>
        <strain evidence="7 8">TWF696</strain>
    </source>
</reference>
<dbReference type="InterPro" id="IPR036259">
    <property type="entry name" value="MFS_trans_sf"/>
</dbReference>
<feature type="transmembrane region" description="Helical" evidence="6">
    <location>
        <begin position="152"/>
        <end position="175"/>
    </location>
</feature>
<dbReference type="InterPro" id="IPR024371">
    <property type="entry name" value="AcetylCoA_trans_1-like"/>
</dbReference>
<feature type="compositionally biased region" description="Low complexity" evidence="5">
    <location>
        <begin position="1"/>
        <end position="24"/>
    </location>
</feature>
<dbReference type="SUPFAM" id="SSF103473">
    <property type="entry name" value="MFS general substrate transporter"/>
    <property type="match status" value="1"/>
</dbReference>
<keyword evidence="2 6" id="KW-0812">Transmembrane</keyword>
<protein>
    <recommendedName>
        <fullName evidence="9">Acetyl-CoA transporter</fullName>
    </recommendedName>
</protein>
<dbReference type="Pfam" id="PF13000">
    <property type="entry name" value="Acatn"/>
    <property type="match status" value="3"/>
</dbReference>
<evidence type="ECO:0008006" key="9">
    <source>
        <dbReference type="Google" id="ProtNLM"/>
    </source>
</evidence>
<feature type="transmembrane region" description="Helical" evidence="6">
    <location>
        <begin position="329"/>
        <end position="350"/>
    </location>
</feature>
<keyword evidence="3 6" id="KW-1133">Transmembrane helix</keyword>
<feature type="transmembrane region" description="Helical" evidence="6">
    <location>
        <begin position="443"/>
        <end position="466"/>
    </location>
</feature>
<organism evidence="7 8">
    <name type="scientific">Orbilia brochopaga</name>
    <dbReference type="NCBI Taxonomy" id="3140254"/>
    <lineage>
        <taxon>Eukaryota</taxon>
        <taxon>Fungi</taxon>
        <taxon>Dikarya</taxon>
        <taxon>Ascomycota</taxon>
        <taxon>Pezizomycotina</taxon>
        <taxon>Orbiliomycetes</taxon>
        <taxon>Orbiliales</taxon>
        <taxon>Orbiliaceae</taxon>
        <taxon>Orbilia</taxon>
    </lineage>
</organism>
<dbReference type="GO" id="GO:0016020">
    <property type="term" value="C:membrane"/>
    <property type="evidence" value="ECO:0007669"/>
    <property type="project" value="UniProtKB-SubCell"/>
</dbReference>
<feature type="transmembrane region" description="Helical" evidence="6">
    <location>
        <begin position="472"/>
        <end position="495"/>
    </location>
</feature>
<evidence type="ECO:0000256" key="6">
    <source>
        <dbReference type="SAM" id="Phobius"/>
    </source>
</evidence>
<evidence type="ECO:0000256" key="3">
    <source>
        <dbReference type="ARBA" id="ARBA00022989"/>
    </source>
</evidence>
<accession>A0AAV9V6V2</accession>
<evidence type="ECO:0000256" key="4">
    <source>
        <dbReference type="ARBA" id="ARBA00023136"/>
    </source>
</evidence>
<gene>
    <name evidence="7" type="ORF">TWF696_005283</name>
</gene>
<dbReference type="EMBL" id="JAVHNQ010000003">
    <property type="protein sequence ID" value="KAK6353311.1"/>
    <property type="molecule type" value="Genomic_DNA"/>
</dbReference>
<dbReference type="FunFam" id="1.20.1250.20:FF:000289">
    <property type="entry name" value="Acetyl-coenzyme A transporter 1"/>
    <property type="match status" value="1"/>
</dbReference>
<dbReference type="GO" id="GO:0035348">
    <property type="term" value="P:acetyl-CoA transmembrane transport"/>
    <property type="evidence" value="ECO:0007669"/>
    <property type="project" value="InterPro"/>
</dbReference>
<feature type="transmembrane region" description="Helical" evidence="6">
    <location>
        <begin position="582"/>
        <end position="601"/>
    </location>
</feature>
<feature type="compositionally biased region" description="Polar residues" evidence="5">
    <location>
        <begin position="34"/>
        <end position="52"/>
    </location>
</feature>
<feature type="region of interest" description="Disordered" evidence="5">
    <location>
        <begin position="1"/>
        <end position="78"/>
    </location>
</feature>
<keyword evidence="8" id="KW-1185">Reference proteome</keyword>
<name>A0AAV9V6V2_9PEZI</name>
<sequence>MSDLSPTALPSSSTSTPAKTPPSSDDLEALLSARPSTESQPDASMSSRTGSQRKAPKTPKASRDRHPPSIATSIEAGTNAAFAPDDAMLFPHNGMRKKRSSLELNGSGNSSASQAANMMDREEFSLDHDHTPTTPSQSVYGLSEQDKRNFSLLVLLYFLQGIPMGLAMSSVPFLLKSKLSFAQIGTFTLASYPYSMKLAWSPIVDAIWSPRLGRRKSWIIPIQTCSGLMMLWLGSRIDGLMENAESNIGTFTFTFFSLVFLCATQDIAVDGWALTLISPQNISYASTAQTVGLTAGQFLSYTVFLAFNSADFANRYFRTVPKDVGLMTLSGYLTFWGWAYLAVTVGLAVLKKEERTRTREGLVSVYKTMWGIMKLKNIQLFILVHLICKIGFQVNDGVTNLKLLDLGFSQEDLALTVLIDFPFEIGVGYYAGKWCSYFQPMSLWCYAFVGRLLAAVIAHITVAIFPKNGVDTWYLLVVIAEHIFSTFTNTVMFVAVSAFHAKIADPLIGGTYMTLLATVSNLGGTFPRVFVLKLVDAFTVAACEGFTDPTGVLKQGFSCVAQDAKKQCVDTGGRCAVSKDGYFVTNILCVVFGAVTFWWFIRGAVYKLQALPLRAWRLTG</sequence>
<comment type="caution">
    <text evidence="7">The sequence shown here is derived from an EMBL/GenBank/DDBJ whole genome shotgun (WGS) entry which is preliminary data.</text>
</comment>
<dbReference type="PANTHER" id="PTHR12778">
    <property type="entry name" value="SOLUTE CARRIER FAMILY 33 ACETYL-COA TRANSPORTER -RELATED"/>
    <property type="match status" value="1"/>
</dbReference>
<feature type="transmembrane region" description="Helical" evidence="6">
    <location>
        <begin position="507"/>
        <end position="526"/>
    </location>
</feature>
<dbReference type="Gene3D" id="1.20.1250.20">
    <property type="entry name" value="MFS general substrate transporter like domains"/>
    <property type="match status" value="1"/>
</dbReference>
<keyword evidence="4 6" id="KW-0472">Membrane</keyword>